<reference evidence="1" key="1">
    <citation type="submission" date="2020-10" db="EMBL/GenBank/DDBJ databases">
        <authorList>
            <person name="Gilroy R."/>
        </authorList>
    </citation>
    <scope>NUCLEOTIDE SEQUENCE</scope>
    <source>
        <strain evidence="1">11687</strain>
    </source>
</reference>
<keyword evidence="1" id="KW-0540">Nuclease</keyword>
<dbReference type="GO" id="GO:0004519">
    <property type="term" value="F:endonuclease activity"/>
    <property type="evidence" value="ECO:0007669"/>
    <property type="project" value="UniProtKB-KW"/>
</dbReference>
<name>A0A9D1MG73_9FIRM</name>
<sequence length="158" mass="18402">MGESYKLNFEMVPEECWYANLRSALSPAQWDRVRKDAYARAEGRCMICGAAGRLEAHERWSYDDDQKIQKLETVIAVCRACHEVIHISRTQLVGRGAEAMEHFMKVNRCTQSEFHEALGEANRQYRERNRVEGWVTDLSWLKEHFGFLPAPYGFSGRR</sequence>
<reference evidence="1" key="2">
    <citation type="journal article" date="2021" name="PeerJ">
        <title>Extensive microbial diversity within the chicken gut microbiome revealed by metagenomics and culture.</title>
        <authorList>
            <person name="Gilroy R."/>
            <person name="Ravi A."/>
            <person name="Getino M."/>
            <person name="Pursley I."/>
            <person name="Horton D.L."/>
            <person name="Alikhan N.F."/>
            <person name="Baker D."/>
            <person name="Gharbi K."/>
            <person name="Hall N."/>
            <person name="Watson M."/>
            <person name="Adriaenssens E.M."/>
            <person name="Foster-Nyarko E."/>
            <person name="Jarju S."/>
            <person name="Secka A."/>
            <person name="Antonio M."/>
            <person name="Oren A."/>
            <person name="Chaudhuri R.R."/>
            <person name="La Ragione R."/>
            <person name="Hildebrand F."/>
            <person name="Pallen M.J."/>
        </authorList>
    </citation>
    <scope>NUCLEOTIDE SEQUENCE</scope>
    <source>
        <strain evidence="1">11687</strain>
    </source>
</reference>
<comment type="caution">
    <text evidence="1">The sequence shown here is derived from an EMBL/GenBank/DDBJ whole genome shotgun (WGS) entry which is preliminary data.</text>
</comment>
<proteinExistence type="predicted"/>
<evidence type="ECO:0000313" key="1">
    <source>
        <dbReference type="EMBL" id="HIU59487.1"/>
    </source>
</evidence>
<gene>
    <name evidence="1" type="ORF">IAC57_05220</name>
</gene>
<keyword evidence="1" id="KW-0378">Hydrolase</keyword>
<keyword evidence="1" id="KW-0255">Endonuclease</keyword>
<accession>A0A9D1MG73</accession>
<dbReference type="EMBL" id="DVMZ01000138">
    <property type="protein sequence ID" value="HIU59487.1"/>
    <property type="molecule type" value="Genomic_DNA"/>
</dbReference>
<dbReference type="Proteomes" id="UP000824081">
    <property type="component" value="Unassembled WGS sequence"/>
</dbReference>
<organism evidence="1 2">
    <name type="scientific">Candidatus Scatosoma pullistercoris</name>
    <dbReference type="NCBI Taxonomy" id="2840934"/>
    <lineage>
        <taxon>Bacteria</taxon>
        <taxon>Bacillati</taxon>
        <taxon>Bacillota</taxon>
        <taxon>Clostridia</taxon>
        <taxon>Candidatus Scatosoma</taxon>
    </lineage>
</organism>
<protein>
    <submittedName>
        <fullName evidence="1">HNH endonuclease</fullName>
    </submittedName>
</protein>
<evidence type="ECO:0000313" key="2">
    <source>
        <dbReference type="Proteomes" id="UP000824081"/>
    </source>
</evidence>
<dbReference type="AlphaFoldDB" id="A0A9D1MG73"/>